<feature type="region of interest" description="Disordered" evidence="2">
    <location>
        <begin position="731"/>
        <end position="768"/>
    </location>
</feature>
<keyword evidence="1" id="KW-0175">Coiled coil</keyword>
<keyword evidence="3" id="KW-0472">Membrane</keyword>
<accession>A0A1Q9ENV3</accession>
<gene>
    <name evidence="4" type="ORF">AK812_SmicGene7309</name>
</gene>
<feature type="compositionally biased region" description="Basic and acidic residues" evidence="2">
    <location>
        <begin position="203"/>
        <end position="238"/>
    </location>
</feature>
<feature type="compositionally biased region" description="Basic and acidic residues" evidence="2">
    <location>
        <begin position="513"/>
        <end position="530"/>
    </location>
</feature>
<feature type="region of interest" description="Disordered" evidence="2">
    <location>
        <begin position="68"/>
        <end position="129"/>
    </location>
</feature>
<dbReference type="EMBL" id="LSRX01000103">
    <property type="protein sequence ID" value="OLQ09103.1"/>
    <property type="molecule type" value="Genomic_DNA"/>
</dbReference>
<dbReference type="AlphaFoldDB" id="A0A1Q9ENV3"/>
<proteinExistence type="predicted"/>
<protein>
    <submittedName>
        <fullName evidence="4">Reticulocyte-binding protein 2-like a</fullName>
    </submittedName>
</protein>
<dbReference type="OrthoDB" id="277199at2759"/>
<feature type="region of interest" description="Disordered" evidence="2">
    <location>
        <begin position="194"/>
        <end position="319"/>
    </location>
</feature>
<organism evidence="4 5">
    <name type="scientific">Symbiodinium microadriaticum</name>
    <name type="common">Dinoflagellate</name>
    <name type="synonym">Zooxanthella microadriatica</name>
    <dbReference type="NCBI Taxonomy" id="2951"/>
    <lineage>
        <taxon>Eukaryota</taxon>
        <taxon>Sar</taxon>
        <taxon>Alveolata</taxon>
        <taxon>Dinophyceae</taxon>
        <taxon>Suessiales</taxon>
        <taxon>Symbiodiniaceae</taxon>
        <taxon>Symbiodinium</taxon>
    </lineage>
</organism>
<feature type="region of interest" description="Disordered" evidence="2">
    <location>
        <begin position="661"/>
        <end position="682"/>
    </location>
</feature>
<evidence type="ECO:0000256" key="2">
    <source>
        <dbReference type="SAM" id="MobiDB-lite"/>
    </source>
</evidence>
<reference evidence="4 5" key="1">
    <citation type="submission" date="2016-02" db="EMBL/GenBank/DDBJ databases">
        <title>Genome analysis of coral dinoflagellate symbionts highlights evolutionary adaptations to a symbiotic lifestyle.</title>
        <authorList>
            <person name="Aranda M."/>
            <person name="Li Y."/>
            <person name="Liew Y.J."/>
            <person name="Baumgarten S."/>
            <person name="Simakov O."/>
            <person name="Wilson M."/>
            <person name="Piel J."/>
            <person name="Ashoor H."/>
            <person name="Bougouffa S."/>
            <person name="Bajic V.B."/>
            <person name="Ryu T."/>
            <person name="Ravasi T."/>
            <person name="Bayer T."/>
            <person name="Micklem G."/>
            <person name="Kim H."/>
            <person name="Bhak J."/>
            <person name="Lajeunesse T.C."/>
            <person name="Voolstra C.R."/>
        </authorList>
    </citation>
    <scope>NUCLEOTIDE SEQUENCE [LARGE SCALE GENOMIC DNA]</scope>
    <source>
        <strain evidence="4 5">CCMP2467</strain>
    </source>
</reference>
<comment type="caution">
    <text evidence="4">The sequence shown here is derived from an EMBL/GenBank/DDBJ whole genome shotgun (WGS) entry which is preliminary data.</text>
</comment>
<keyword evidence="3" id="KW-0812">Transmembrane</keyword>
<feature type="transmembrane region" description="Helical" evidence="3">
    <location>
        <begin position="793"/>
        <end position="814"/>
    </location>
</feature>
<name>A0A1Q9ENV3_SYMMI</name>
<feature type="compositionally biased region" description="Acidic residues" evidence="2">
    <location>
        <begin position="747"/>
        <end position="757"/>
    </location>
</feature>
<feature type="region of interest" description="Disordered" evidence="2">
    <location>
        <begin position="584"/>
        <end position="604"/>
    </location>
</feature>
<feature type="region of interest" description="Disordered" evidence="2">
    <location>
        <begin position="381"/>
        <end position="559"/>
    </location>
</feature>
<dbReference type="Proteomes" id="UP000186817">
    <property type="component" value="Unassembled WGS sequence"/>
</dbReference>
<evidence type="ECO:0000256" key="3">
    <source>
        <dbReference type="SAM" id="Phobius"/>
    </source>
</evidence>
<feature type="compositionally biased region" description="Polar residues" evidence="2">
    <location>
        <begin position="299"/>
        <end position="319"/>
    </location>
</feature>
<evidence type="ECO:0000313" key="4">
    <source>
        <dbReference type="EMBL" id="OLQ09103.1"/>
    </source>
</evidence>
<sequence>MDGSIPSWVQVGSKCRWWSESQQTHHEVVITSVDVVRRRVVAHFAADNSVWKNVPFSLIHANGPLLPNEPDASFAEPKRKSQSAQMGQERAEGTATPPWYEKLNDAENRQEVKQEIRRKEESHGAVQERRRYLWQQEKQRKVEEERRQREEERQAREAEAERARLRIVQKLQREREEENMRKFEVLLMGKEDEVSKRANSMWRQREEVARRQQEEEERERFEEEQRRADQKLQEERAARPRIAFGVARHEPKAWTSPPPSKASAAPPIVKPERKRHSWDSWDASLRAQPADHVAPESIAPSSLAQRVPTPTTKPAKSHVASTLANLHPNLSAEQWYGLQIRAVYQQHNPEKLADVPHLMEKYSGSEEEMYDRICEKYGVTPAARPPGLKSESTPPPQPKVLGYAKKASAPPPPATEQDSHSMLDNAPSASSLLARFQSLVGDAMDPVDEEEFGERSKRRRSPSAESSGGDRQRAVTSRTAVPTPIGARMRSIDSSSMGCLDDYGQMTSAARSSIERSSEQRDVRPSKRETSTPGKGIPIGARLRGSTSQDPSGTEPVFRERCVRSRSRSFSRRRREFAPGVAEHLSTRQAHVRSPKEFRNGTHWSSRASKMPAFLPSLEDHYADQPCEIYFGWEQEFDWKRLGDRCHAACTLRIGLPAMAPTAESAEDGPEDSKGKTKSSFSNPTVLKAALDIVKHKKKEAVEKEQYDQAARFQQKIKQLEAQLALLDKNGSEGSGAGVGSGSTSLGEEEEDEDEDEQPRKPIQRRSLLSAPNPFRTVELLEQSGYTRPQACGMLFLLYIMVFVLEVLLVYVGWRVLGLGGESAEYGSSEDLMEEL</sequence>
<evidence type="ECO:0000313" key="5">
    <source>
        <dbReference type="Proteomes" id="UP000186817"/>
    </source>
</evidence>
<feature type="coiled-coil region" evidence="1">
    <location>
        <begin position="703"/>
        <end position="730"/>
    </location>
</feature>
<keyword evidence="3" id="KW-1133">Transmembrane helix</keyword>
<feature type="compositionally biased region" description="Basic and acidic residues" evidence="2">
    <location>
        <begin position="102"/>
        <end position="129"/>
    </location>
</feature>
<evidence type="ECO:0000256" key="1">
    <source>
        <dbReference type="SAM" id="Coils"/>
    </source>
</evidence>
<keyword evidence="5" id="KW-1185">Reference proteome</keyword>